<protein>
    <submittedName>
        <fullName evidence="3">Caspase family protein</fullName>
    </submittedName>
</protein>
<dbReference type="InterPro" id="IPR001309">
    <property type="entry name" value="Pept_C14_p20"/>
</dbReference>
<feature type="region of interest" description="Disordered" evidence="1">
    <location>
        <begin position="413"/>
        <end position="436"/>
    </location>
</feature>
<feature type="domain" description="Caspase family p20" evidence="2">
    <location>
        <begin position="23"/>
        <end position="153"/>
    </location>
</feature>
<sequence>MRSVSLILLGFFLITVNGEARADKRVALIVGMSRYQHVPHLANPARDAEAVSALFKRVGFDVVDTEYDLGIADFRRAIRNFSKATQESDVAVVYFAGHGIEVDGTNYLIPTDAKLLSDFDVEDETVSVDRLLKAMDAAKRLKLVILDACRHNPFDKSMSRTGVSRAIGRGLTRIEPTTSDTLIAFAAKAGALAADGDGENSPFAAALVKYIAEPGLDLRIAFGRVRDEVLEKTGNRQEPFVYGSLGGNAVALVPKSADPEAAARVDYELAAQVGSIEVWQSFLRVHGIGLYADLARAQSNKLKEAQLAREKTDAARRAAEAQAAQKAEDLRKQLEEQSARQTAETRRKLSEEAKKELDEARQALAERTKKELAEAKEQLERAQQQAEEARKQQDDVRRQAIADAQLEVGRVKREAIQQSEKMSSLTESKTTPSIDASDISRLLQAHLKRVGCDPGNGEGSWDEPSKRALALFNKNAQTSFDVKVASLDALEAVRSKRDRVCPLICSKGQRVDGDRCVQIACNRGYFLNSSGECEKRPESPPKSRELVHRESPLVRPRAPARSNGKCFSFAGKAYCE</sequence>
<evidence type="ECO:0000259" key="2">
    <source>
        <dbReference type="PROSITE" id="PS50208"/>
    </source>
</evidence>
<accession>A0ABS5FYC2</accession>
<feature type="compositionally biased region" description="Polar residues" evidence="1">
    <location>
        <begin position="416"/>
        <end position="434"/>
    </location>
</feature>
<dbReference type="EMBL" id="JAFCJH010000110">
    <property type="protein sequence ID" value="MBR0801797.1"/>
    <property type="molecule type" value="Genomic_DNA"/>
</dbReference>
<evidence type="ECO:0000313" key="4">
    <source>
        <dbReference type="Proteomes" id="UP001315278"/>
    </source>
</evidence>
<dbReference type="RefSeq" id="WP_212495702.1">
    <property type="nucleotide sequence ID" value="NZ_JAFCJH010000110.1"/>
</dbReference>
<proteinExistence type="predicted"/>
<organism evidence="3 4">
    <name type="scientific">Bradyrhizobium jicamae</name>
    <dbReference type="NCBI Taxonomy" id="280332"/>
    <lineage>
        <taxon>Bacteria</taxon>
        <taxon>Pseudomonadati</taxon>
        <taxon>Pseudomonadota</taxon>
        <taxon>Alphaproteobacteria</taxon>
        <taxon>Hyphomicrobiales</taxon>
        <taxon>Nitrobacteraceae</taxon>
        <taxon>Bradyrhizobium</taxon>
    </lineage>
</organism>
<dbReference type="CDD" id="cd06503">
    <property type="entry name" value="ATP-synt_Fo_b"/>
    <property type="match status" value="1"/>
</dbReference>
<comment type="caution">
    <text evidence="3">The sequence shown here is derived from an EMBL/GenBank/DDBJ whole genome shotgun (WGS) entry which is preliminary data.</text>
</comment>
<dbReference type="PANTHER" id="PTHR22576:SF37">
    <property type="entry name" value="MUCOSA-ASSOCIATED LYMPHOID TISSUE LYMPHOMA TRANSLOCATION PROTEIN 1"/>
    <property type="match status" value="1"/>
</dbReference>
<reference evidence="4" key="1">
    <citation type="journal article" date="2021" name="ISME J.">
        <title>Evolutionary origin and ecological implication of a unique nif island in free-living Bradyrhizobium lineages.</title>
        <authorList>
            <person name="Tao J."/>
        </authorList>
    </citation>
    <scope>NUCLEOTIDE SEQUENCE [LARGE SCALE GENOMIC DNA]</scope>
    <source>
        <strain evidence="4">SZCCT0434</strain>
    </source>
</reference>
<dbReference type="Proteomes" id="UP001315278">
    <property type="component" value="Unassembled WGS sequence"/>
</dbReference>
<feature type="region of interest" description="Disordered" evidence="1">
    <location>
        <begin position="372"/>
        <end position="397"/>
    </location>
</feature>
<feature type="compositionally biased region" description="Basic and acidic residues" evidence="1">
    <location>
        <begin position="387"/>
        <end position="397"/>
    </location>
</feature>
<feature type="region of interest" description="Disordered" evidence="1">
    <location>
        <begin position="326"/>
        <end position="360"/>
    </location>
</feature>
<dbReference type="Pfam" id="PF00656">
    <property type="entry name" value="Peptidase_C14"/>
    <property type="match status" value="1"/>
</dbReference>
<feature type="region of interest" description="Disordered" evidence="1">
    <location>
        <begin position="532"/>
        <end position="561"/>
    </location>
</feature>
<dbReference type="Gene3D" id="3.40.50.1460">
    <property type="match status" value="1"/>
</dbReference>
<dbReference type="PANTHER" id="PTHR22576">
    <property type="entry name" value="MUCOSA ASSOCIATED LYMPHOID TISSUE LYMPHOMA TRANSLOCATION PROTEIN 1/PARACASPASE"/>
    <property type="match status" value="1"/>
</dbReference>
<name>A0ABS5FYC2_9BRAD</name>
<evidence type="ECO:0000256" key="1">
    <source>
        <dbReference type="SAM" id="MobiDB-lite"/>
    </source>
</evidence>
<dbReference type="InterPro" id="IPR052039">
    <property type="entry name" value="Caspase-related_regulators"/>
</dbReference>
<dbReference type="PROSITE" id="PS50208">
    <property type="entry name" value="CASPASE_P20"/>
    <property type="match status" value="1"/>
</dbReference>
<feature type="compositionally biased region" description="Basic and acidic residues" evidence="1">
    <location>
        <begin position="532"/>
        <end position="552"/>
    </location>
</feature>
<keyword evidence="4" id="KW-1185">Reference proteome</keyword>
<dbReference type="InterPro" id="IPR029030">
    <property type="entry name" value="Caspase-like_dom_sf"/>
</dbReference>
<dbReference type="InterPro" id="IPR011600">
    <property type="entry name" value="Pept_C14_caspase"/>
</dbReference>
<evidence type="ECO:0000313" key="3">
    <source>
        <dbReference type="EMBL" id="MBR0801797.1"/>
    </source>
</evidence>
<gene>
    <name evidence="3" type="ORF">JQ615_41410</name>
</gene>
<dbReference type="SUPFAM" id="SSF52129">
    <property type="entry name" value="Caspase-like"/>
    <property type="match status" value="1"/>
</dbReference>